<evidence type="ECO:0000313" key="6">
    <source>
        <dbReference type="EMBL" id="KAI7736330.1"/>
    </source>
</evidence>
<dbReference type="EMBL" id="JAMZMK010009300">
    <property type="protein sequence ID" value="KAI7736330.1"/>
    <property type="molecule type" value="Genomic_DNA"/>
</dbReference>
<dbReference type="InterPro" id="IPR012171">
    <property type="entry name" value="Fatty_acid_desaturase"/>
</dbReference>
<comment type="similarity">
    <text evidence="2">Belongs to the fatty acid desaturase type 1 family.</text>
</comment>
<keyword evidence="4" id="KW-1133">Transmembrane helix</keyword>
<feature type="domain" description="Fatty acid desaturase" evidence="5">
    <location>
        <begin position="13"/>
        <end position="110"/>
    </location>
</feature>
<protein>
    <recommendedName>
        <fullName evidence="5">Fatty acid desaturase domain-containing protein</fullName>
    </recommendedName>
</protein>
<dbReference type="Pfam" id="PF00487">
    <property type="entry name" value="FA_desaturase"/>
    <property type="match status" value="1"/>
</dbReference>
<comment type="caution">
    <text evidence="6">The sequence shown here is derived from an EMBL/GenBank/DDBJ whole genome shotgun (WGS) entry which is preliminary data.</text>
</comment>
<comment type="subcellular location">
    <subcellularLocation>
        <location evidence="1">Membrane</location>
    </subcellularLocation>
</comment>
<keyword evidence="7" id="KW-1185">Reference proteome</keyword>
<name>A0AAD5GBG8_AMBAR</name>
<keyword evidence="3" id="KW-0560">Oxidoreductase</keyword>
<dbReference type="GO" id="GO:0016491">
    <property type="term" value="F:oxidoreductase activity"/>
    <property type="evidence" value="ECO:0007669"/>
    <property type="project" value="UniProtKB-KW"/>
</dbReference>
<dbReference type="GO" id="GO:0006629">
    <property type="term" value="P:lipid metabolic process"/>
    <property type="evidence" value="ECO:0007669"/>
    <property type="project" value="InterPro"/>
</dbReference>
<dbReference type="GO" id="GO:0016020">
    <property type="term" value="C:membrane"/>
    <property type="evidence" value="ECO:0007669"/>
    <property type="project" value="UniProtKB-SubCell"/>
</dbReference>
<reference evidence="6" key="1">
    <citation type="submission" date="2022-06" db="EMBL/GenBank/DDBJ databases">
        <title>Uncovering the hologenomic basis of an extraordinary plant invasion.</title>
        <authorList>
            <person name="Bieker V.C."/>
            <person name="Martin M.D."/>
            <person name="Gilbert T."/>
            <person name="Hodgins K."/>
            <person name="Battlay P."/>
            <person name="Petersen B."/>
            <person name="Wilson J."/>
        </authorList>
    </citation>
    <scope>NUCLEOTIDE SEQUENCE</scope>
    <source>
        <strain evidence="6">AA19_3_7</strain>
        <tissue evidence="6">Leaf</tissue>
    </source>
</reference>
<evidence type="ECO:0000256" key="3">
    <source>
        <dbReference type="ARBA" id="ARBA00023002"/>
    </source>
</evidence>
<dbReference type="AlphaFoldDB" id="A0AAD5GBG8"/>
<dbReference type="Proteomes" id="UP001206925">
    <property type="component" value="Unassembled WGS sequence"/>
</dbReference>
<evidence type="ECO:0000256" key="2">
    <source>
        <dbReference type="ARBA" id="ARBA00009295"/>
    </source>
</evidence>
<gene>
    <name evidence="6" type="ORF">M8C21_008542</name>
</gene>
<evidence type="ECO:0000259" key="5">
    <source>
        <dbReference type="Pfam" id="PF00487"/>
    </source>
</evidence>
<evidence type="ECO:0000313" key="7">
    <source>
        <dbReference type="Proteomes" id="UP001206925"/>
    </source>
</evidence>
<evidence type="ECO:0000256" key="4">
    <source>
        <dbReference type="SAM" id="Phobius"/>
    </source>
</evidence>
<accession>A0AAD5GBG8</accession>
<evidence type="ECO:0000256" key="1">
    <source>
        <dbReference type="ARBA" id="ARBA00004370"/>
    </source>
</evidence>
<organism evidence="6 7">
    <name type="scientific">Ambrosia artemisiifolia</name>
    <name type="common">Common ragweed</name>
    <dbReference type="NCBI Taxonomy" id="4212"/>
    <lineage>
        <taxon>Eukaryota</taxon>
        <taxon>Viridiplantae</taxon>
        <taxon>Streptophyta</taxon>
        <taxon>Embryophyta</taxon>
        <taxon>Tracheophyta</taxon>
        <taxon>Spermatophyta</taxon>
        <taxon>Magnoliopsida</taxon>
        <taxon>eudicotyledons</taxon>
        <taxon>Gunneridae</taxon>
        <taxon>Pentapetalae</taxon>
        <taxon>asterids</taxon>
        <taxon>campanulids</taxon>
        <taxon>Asterales</taxon>
        <taxon>Asteraceae</taxon>
        <taxon>Asteroideae</taxon>
        <taxon>Heliantheae alliance</taxon>
        <taxon>Heliantheae</taxon>
        <taxon>Ambrosia</taxon>
    </lineage>
</organism>
<dbReference type="PANTHER" id="PTHR32100">
    <property type="entry name" value="OMEGA-6 FATTY ACID DESATURASE, CHLOROPLASTIC"/>
    <property type="match status" value="1"/>
</dbReference>
<feature type="transmembrane region" description="Helical" evidence="4">
    <location>
        <begin position="17"/>
        <end position="36"/>
    </location>
</feature>
<proteinExistence type="inferred from homology"/>
<sequence>MYYKIVVNKGALLLANYLYGAPFLVFCGFVMGLALLQHTHPSIAHYNTTEWDWIRGALSTIDRNVGFLNWFVHDVPCIHVLHHIFPRIPHYHALEALRAIKPMLGDYYMYDDTPIIQAFWRDEGMHLC</sequence>
<dbReference type="InterPro" id="IPR005804">
    <property type="entry name" value="FA_desaturase_dom"/>
</dbReference>
<keyword evidence="4" id="KW-0472">Membrane</keyword>
<keyword evidence="4" id="KW-0812">Transmembrane</keyword>